<feature type="transmembrane region" description="Helical" evidence="5">
    <location>
        <begin position="312"/>
        <end position="330"/>
    </location>
</feature>
<feature type="transmembrane region" description="Helical" evidence="5">
    <location>
        <begin position="130"/>
        <end position="152"/>
    </location>
</feature>
<feature type="transmembrane region" description="Helical" evidence="5">
    <location>
        <begin position="103"/>
        <end position="124"/>
    </location>
</feature>
<feature type="transmembrane region" description="Helical" evidence="5">
    <location>
        <begin position="244"/>
        <end position="262"/>
    </location>
</feature>
<evidence type="ECO:0000259" key="6">
    <source>
        <dbReference type="Pfam" id="PF01699"/>
    </source>
</evidence>
<dbReference type="InterPro" id="IPR004837">
    <property type="entry name" value="NaCa_Exmemb"/>
</dbReference>
<evidence type="ECO:0000256" key="3">
    <source>
        <dbReference type="ARBA" id="ARBA00022989"/>
    </source>
</evidence>
<protein>
    <submittedName>
        <fullName evidence="7">Cation:H+ antiporter</fullName>
    </submittedName>
</protein>
<organism evidence="7 8">
    <name type="scientific">Desulfurobacterium atlanticum</name>
    <dbReference type="NCBI Taxonomy" id="240169"/>
    <lineage>
        <taxon>Bacteria</taxon>
        <taxon>Pseudomonadati</taxon>
        <taxon>Aquificota</taxon>
        <taxon>Aquificia</taxon>
        <taxon>Desulfurobacteriales</taxon>
        <taxon>Desulfurobacteriaceae</taxon>
        <taxon>Desulfurobacterium</taxon>
    </lineage>
</organism>
<dbReference type="Proteomes" id="UP000198405">
    <property type="component" value="Unassembled WGS sequence"/>
</dbReference>
<evidence type="ECO:0000256" key="4">
    <source>
        <dbReference type="ARBA" id="ARBA00023136"/>
    </source>
</evidence>
<feature type="transmembrane region" description="Helical" evidence="5">
    <location>
        <begin position="6"/>
        <end position="25"/>
    </location>
</feature>
<sequence>MVLYIAFFALVVLVFYSGRNLLIYGDILADKFNLGRSLFGVIFVASITSLPELITGISSVTIAKSPDIAVSNIFGSCMFNFMVFAFVDFLLEDTPMTKKVHHGLSLSAAFGIILIGIAMMPLWLKKELTLGWFSIFSVLILVVYMIAISVTSSYEKRRMKKMIEKTVYEIKEEAISKKEAVIQYIIHSTVIIFAAMLLPYLGKLIAIETGIGESFIGGILLGITTSLPEIAVSMLAVKMDMVEMAVSNILGSNIFNIFTLTVDDLFFTKGSIFVHVSPDQGVLATASIIMAAIIMIELIYRSERKALGRFDYESLAIVAVYLFTFIYIGTR</sequence>
<dbReference type="Gene3D" id="1.20.1420.30">
    <property type="entry name" value="NCX, central ion-binding region"/>
    <property type="match status" value="2"/>
</dbReference>
<keyword evidence="3 5" id="KW-1133">Transmembrane helix</keyword>
<keyword evidence="8" id="KW-1185">Reference proteome</keyword>
<dbReference type="GO" id="GO:0006874">
    <property type="term" value="P:intracellular calcium ion homeostasis"/>
    <property type="evidence" value="ECO:0007669"/>
    <property type="project" value="TreeGrafter"/>
</dbReference>
<dbReference type="PANTHER" id="PTHR10846:SF8">
    <property type="entry name" value="INNER MEMBRANE PROTEIN YRBG"/>
    <property type="match status" value="1"/>
</dbReference>
<evidence type="ECO:0000313" key="8">
    <source>
        <dbReference type="Proteomes" id="UP000198405"/>
    </source>
</evidence>
<dbReference type="EMBL" id="FZOB01000008">
    <property type="protein sequence ID" value="SNR82061.1"/>
    <property type="molecule type" value="Genomic_DNA"/>
</dbReference>
<feature type="domain" description="Sodium/calcium exchanger membrane region" evidence="6">
    <location>
        <begin position="189"/>
        <end position="324"/>
    </location>
</feature>
<reference evidence="8" key="1">
    <citation type="submission" date="2017-06" db="EMBL/GenBank/DDBJ databases">
        <authorList>
            <person name="Varghese N."/>
            <person name="Submissions S."/>
        </authorList>
    </citation>
    <scope>NUCLEOTIDE SEQUENCE [LARGE SCALE GENOMIC DNA]</scope>
    <source>
        <strain evidence="8">DSM 15668</strain>
    </source>
</reference>
<dbReference type="InterPro" id="IPR004481">
    <property type="entry name" value="K/Na/Ca-exchanger"/>
</dbReference>
<comment type="subcellular location">
    <subcellularLocation>
        <location evidence="1">Membrane</location>
        <topology evidence="1">Multi-pass membrane protein</topology>
    </subcellularLocation>
</comment>
<accession>A0A238ZGE0</accession>
<feature type="transmembrane region" description="Helical" evidence="5">
    <location>
        <begin position="282"/>
        <end position="300"/>
    </location>
</feature>
<evidence type="ECO:0000256" key="5">
    <source>
        <dbReference type="SAM" id="Phobius"/>
    </source>
</evidence>
<dbReference type="AlphaFoldDB" id="A0A238ZGE0"/>
<dbReference type="OrthoDB" id="9794225at2"/>
<keyword evidence="2 5" id="KW-0812">Transmembrane</keyword>
<feature type="transmembrane region" description="Helical" evidence="5">
    <location>
        <begin position="37"/>
        <end position="62"/>
    </location>
</feature>
<evidence type="ECO:0000313" key="7">
    <source>
        <dbReference type="EMBL" id="SNR82061.1"/>
    </source>
</evidence>
<feature type="transmembrane region" description="Helical" evidence="5">
    <location>
        <begin position="214"/>
        <end position="237"/>
    </location>
</feature>
<keyword evidence="4 5" id="KW-0472">Membrane</keyword>
<name>A0A238ZGE0_9BACT</name>
<dbReference type="GO" id="GO:0005886">
    <property type="term" value="C:plasma membrane"/>
    <property type="evidence" value="ECO:0007669"/>
    <property type="project" value="TreeGrafter"/>
</dbReference>
<dbReference type="Pfam" id="PF01699">
    <property type="entry name" value="Na_Ca_ex"/>
    <property type="match status" value="2"/>
</dbReference>
<proteinExistence type="predicted"/>
<gene>
    <name evidence="7" type="ORF">SAMN06265340_10846</name>
</gene>
<evidence type="ECO:0000256" key="1">
    <source>
        <dbReference type="ARBA" id="ARBA00004141"/>
    </source>
</evidence>
<dbReference type="GO" id="GO:0008273">
    <property type="term" value="F:calcium, potassium:sodium antiporter activity"/>
    <property type="evidence" value="ECO:0007669"/>
    <property type="project" value="TreeGrafter"/>
</dbReference>
<dbReference type="InterPro" id="IPR044880">
    <property type="entry name" value="NCX_ion-bd_dom_sf"/>
</dbReference>
<feature type="domain" description="Sodium/calcium exchanger membrane region" evidence="6">
    <location>
        <begin position="5"/>
        <end position="147"/>
    </location>
</feature>
<evidence type="ECO:0000256" key="2">
    <source>
        <dbReference type="ARBA" id="ARBA00022692"/>
    </source>
</evidence>
<dbReference type="PANTHER" id="PTHR10846">
    <property type="entry name" value="SODIUM/POTASSIUM/CALCIUM EXCHANGER"/>
    <property type="match status" value="1"/>
</dbReference>
<dbReference type="RefSeq" id="WP_089323265.1">
    <property type="nucleotide sequence ID" value="NZ_FZOB01000008.1"/>
</dbReference>
<feature type="transmembrane region" description="Helical" evidence="5">
    <location>
        <begin position="68"/>
        <end position="91"/>
    </location>
</feature>
<dbReference type="GO" id="GO:0005262">
    <property type="term" value="F:calcium channel activity"/>
    <property type="evidence" value="ECO:0007669"/>
    <property type="project" value="TreeGrafter"/>
</dbReference>
<feature type="transmembrane region" description="Helical" evidence="5">
    <location>
        <begin position="181"/>
        <end position="202"/>
    </location>
</feature>